<feature type="region of interest" description="Disordered" evidence="1">
    <location>
        <begin position="495"/>
        <end position="536"/>
    </location>
</feature>
<proteinExistence type="predicted"/>
<dbReference type="PROSITE" id="PS50181">
    <property type="entry name" value="FBOX"/>
    <property type="match status" value="1"/>
</dbReference>
<name>A0A182J7C5_ANOAO</name>
<dbReference type="PANTHER" id="PTHR15493">
    <property type="entry name" value="F-BOX ONLY PROTEIN 5 AND 43"/>
    <property type="match status" value="1"/>
</dbReference>
<dbReference type="CDD" id="cd22086">
    <property type="entry name" value="F-box_EMI"/>
    <property type="match status" value="1"/>
</dbReference>
<reference evidence="2" key="1">
    <citation type="submission" date="2022-08" db="UniProtKB">
        <authorList>
            <consortium name="EnsemblMetazoa"/>
        </authorList>
    </citation>
    <scope>IDENTIFICATION</scope>
    <source>
        <strain evidence="2">EBRO</strain>
    </source>
</reference>
<dbReference type="EnsemblMetazoa" id="AATE012750-RA">
    <property type="protein sequence ID" value="AATE012750-PA.1"/>
    <property type="gene ID" value="AATE012750"/>
</dbReference>
<dbReference type="AlphaFoldDB" id="A0A182J7C5"/>
<feature type="compositionally biased region" description="Polar residues" evidence="1">
    <location>
        <begin position="1"/>
        <end position="10"/>
    </location>
</feature>
<dbReference type="VEuPathDB" id="VectorBase:AATE012750"/>
<feature type="compositionally biased region" description="Basic residues" evidence="1">
    <location>
        <begin position="178"/>
        <end position="191"/>
    </location>
</feature>
<evidence type="ECO:0000313" key="2">
    <source>
        <dbReference type="EnsemblMetazoa" id="AATE012750-PA.1"/>
    </source>
</evidence>
<dbReference type="PANTHER" id="PTHR15493:SF9">
    <property type="entry name" value="GH14043P"/>
    <property type="match status" value="1"/>
</dbReference>
<dbReference type="InterPro" id="IPR047147">
    <property type="entry name" value="FBX5_43"/>
</dbReference>
<dbReference type="InterPro" id="IPR001810">
    <property type="entry name" value="F-box_dom"/>
</dbReference>
<sequence>MEETHQQPLRSSFPPAGTALFNASGGSAGGSSFGQDSGYTSYHSTTPNNTFNLSSRHGASATLATIDEASEGDCSMNDSAGSSALGGGVCSNILTPKTAASIDQISNFHLTTPNSAVRPKRPIRRRFNFDCASETGGSFVAPTTPERLPPSRSASFDSSDTPLRTVNRSSQQSQLTPHKAKGGHSAKRKLSSLRGKLYSDDGEGEPMAGPEDACDENRANDLNDSLDCKRLDISPIPKVKRHKPNENITNLIRSSTPKTASSQPRFLGGSTENIDSNTVAPGAQNVAPVRKTFRKFQSFSPSKMQSNRQKSSLRPRQEDRGWQQGNRLEGRTAGFGLTRQDPLAELELTPEKKTNPLGYVTPSKEQRVLTEIHLTPTKTVDYQPPMNLAGLINAPIMLEDPITTAVTQQLPERDDQLEQAITTCPTFEDFSMTPSKANLIDPELSSGDGGMLFAAEDFVARRASNFSYGPTLNSIIEEESPSRGREIGLVGKLIPTARTPPSSCRLSSGRKPKRLGTNSTSSGSLKAASPLAKGVRGVPASPKAAALRRANATLQNPPGMYCGRDQLNVLKRLYERNQDSLHILLDYLTDEDLVQVVQVSKGWREIIQDLPKQWERLQKFRKLQRGDKENQQQRRSSLAILPPLLKAGELPSGGFDVAAPAAKSIAAEGQLPAAATQADESSCVVKRRPFKICNSLDSSIGIGNCSSSMASGSAVLYASFGSECGNATMPERRRRLSAAAAAPHSPPVSPSKVKFVNNQKEDQHRFVEQQDAQQLALLHGPGHALAVVVAPLLVGQVLQPERIDNGRLARVRFGRHDVVEHVQADNALSRTPDVDDAVQLLAVRRQLRPVGDDLRRHQLAVPPNLLIATAGAPRVVPLCFVGGGALENNFLLFDHQIAAASFGIATRRLAAFPAAGTGCIPLVVELHRVVQVTVGAAAFALPDVEYRGEKAPPQLVLRQMLLLRRQVVAEARIEQQIDEALLQMALAKIAHRFGVGRQKLGRHLVLQALMIEDVLERLLLANRGQEFDGVI</sequence>
<feature type="region of interest" description="Disordered" evidence="1">
    <location>
        <begin position="134"/>
        <end position="220"/>
    </location>
</feature>
<feature type="region of interest" description="Disordered" evidence="1">
    <location>
        <begin position="297"/>
        <end position="341"/>
    </location>
</feature>
<feature type="compositionally biased region" description="Polar residues" evidence="1">
    <location>
        <begin position="297"/>
        <end position="314"/>
    </location>
</feature>
<evidence type="ECO:0000256" key="1">
    <source>
        <dbReference type="SAM" id="MobiDB-lite"/>
    </source>
</evidence>
<feature type="compositionally biased region" description="Polar residues" evidence="1">
    <location>
        <begin position="152"/>
        <end position="176"/>
    </location>
</feature>
<feature type="region of interest" description="Disordered" evidence="1">
    <location>
        <begin position="1"/>
        <end position="27"/>
    </location>
</feature>
<dbReference type="STRING" id="41427.A0A182J7C5"/>
<accession>A0A182J7C5</accession>
<organism evidence="2">
    <name type="scientific">Anopheles atroparvus</name>
    <name type="common">European mosquito</name>
    <dbReference type="NCBI Taxonomy" id="41427"/>
    <lineage>
        <taxon>Eukaryota</taxon>
        <taxon>Metazoa</taxon>
        <taxon>Ecdysozoa</taxon>
        <taxon>Arthropoda</taxon>
        <taxon>Hexapoda</taxon>
        <taxon>Insecta</taxon>
        <taxon>Pterygota</taxon>
        <taxon>Neoptera</taxon>
        <taxon>Endopterygota</taxon>
        <taxon>Diptera</taxon>
        <taxon>Nematocera</taxon>
        <taxon>Culicoidea</taxon>
        <taxon>Culicidae</taxon>
        <taxon>Anophelinae</taxon>
        <taxon>Anopheles</taxon>
    </lineage>
</organism>
<protein>
    <submittedName>
        <fullName evidence="2">F-box domain-containing protein</fullName>
    </submittedName>
</protein>
<dbReference type="GO" id="GO:0005634">
    <property type="term" value="C:nucleus"/>
    <property type="evidence" value="ECO:0007669"/>
    <property type="project" value="TreeGrafter"/>
</dbReference>
<dbReference type="GO" id="GO:0007088">
    <property type="term" value="P:regulation of mitotic nuclear division"/>
    <property type="evidence" value="ECO:0007669"/>
    <property type="project" value="InterPro"/>
</dbReference>
<dbReference type="Gene3D" id="1.20.1280.50">
    <property type="match status" value="1"/>
</dbReference>
<dbReference type="GO" id="GO:0045835">
    <property type="term" value="P:negative regulation of meiotic nuclear division"/>
    <property type="evidence" value="ECO:0007669"/>
    <property type="project" value="InterPro"/>
</dbReference>